<sequence length="206" mass="23315">MLRASQYVSVLLFLFSGLTACKKEAEAPTAPVRLFSNGREIKDETVKWRFAKQSGTFFTDPPTLSDPNFYVQYLKPDTAVFGKSSLTFIDRHSGEQHLFYSPYLVQVRNPDDLLRLCLKYKGPLLYTLPTNGYAYLTQEVRVGYMPNGASSIRLSVLRYRCRQTTSGYIDIKGLLFNEFDETVISRVPAGDTVAIQESSVTIPVQR</sequence>
<protein>
    <recommendedName>
        <fullName evidence="3">Lipoprotein</fullName>
    </recommendedName>
</protein>
<evidence type="ECO:0008006" key="3">
    <source>
        <dbReference type="Google" id="ProtNLM"/>
    </source>
</evidence>
<reference evidence="1 2" key="1">
    <citation type="submission" date="2019-04" db="EMBL/GenBank/DDBJ databases">
        <authorList>
            <person name="Feng G."/>
            <person name="Zhang J."/>
            <person name="Zhu H."/>
        </authorList>
    </citation>
    <scope>NUCLEOTIDE SEQUENCE [LARGE SCALE GENOMIC DNA]</scope>
    <source>
        <strain evidence="1 2">JCM 17223</strain>
    </source>
</reference>
<organism evidence="1 2">
    <name type="scientific">Hymenobacter elongatus</name>
    <dbReference type="NCBI Taxonomy" id="877208"/>
    <lineage>
        <taxon>Bacteria</taxon>
        <taxon>Pseudomonadati</taxon>
        <taxon>Bacteroidota</taxon>
        <taxon>Cytophagia</taxon>
        <taxon>Cytophagales</taxon>
        <taxon>Hymenobacteraceae</taxon>
        <taxon>Hymenobacter</taxon>
    </lineage>
</organism>
<dbReference type="AlphaFoldDB" id="A0A4Z0PG90"/>
<dbReference type="OrthoDB" id="952506at2"/>
<evidence type="ECO:0000313" key="1">
    <source>
        <dbReference type="EMBL" id="TGE14143.1"/>
    </source>
</evidence>
<proteinExistence type="predicted"/>
<dbReference type="EMBL" id="SRLD01000041">
    <property type="protein sequence ID" value="TGE14143.1"/>
    <property type="molecule type" value="Genomic_DNA"/>
</dbReference>
<name>A0A4Z0PG90_9BACT</name>
<dbReference type="PROSITE" id="PS51257">
    <property type="entry name" value="PROKAR_LIPOPROTEIN"/>
    <property type="match status" value="1"/>
</dbReference>
<dbReference type="Proteomes" id="UP000297739">
    <property type="component" value="Unassembled WGS sequence"/>
</dbReference>
<evidence type="ECO:0000313" key="2">
    <source>
        <dbReference type="Proteomes" id="UP000297739"/>
    </source>
</evidence>
<gene>
    <name evidence="1" type="ORF">E5J99_17535</name>
</gene>
<accession>A0A4Z0PG90</accession>
<dbReference type="RefSeq" id="WP_135499120.1">
    <property type="nucleotide sequence ID" value="NZ_SRLD01000041.1"/>
</dbReference>
<keyword evidence="2" id="KW-1185">Reference proteome</keyword>
<comment type="caution">
    <text evidence="1">The sequence shown here is derived from an EMBL/GenBank/DDBJ whole genome shotgun (WGS) entry which is preliminary data.</text>
</comment>